<name>A0A369CI80_9GAMM</name>
<evidence type="ECO:0000313" key="9">
    <source>
        <dbReference type="EMBL" id="RCX32795.1"/>
    </source>
</evidence>
<dbReference type="PANTHER" id="PTHR46039">
    <property type="entry name" value="SUCROSE-PHOSPHATE SYNTHASE 3-RELATED"/>
    <property type="match status" value="1"/>
</dbReference>
<evidence type="ECO:0000256" key="5">
    <source>
        <dbReference type="ARBA" id="ARBA00047471"/>
    </source>
</evidence>
<comment type="similarity">
    <text evidence="1">Belongs to the glycosyltransferase 1 family.</text>
</comment>
<dbReference type="InterPro" id="IPR006379">
    <property type="entry name" value="HAD-SF_hydro_IIB"/>
</dbReference>
<protein>
    <recommendedName>
        <fullName evidence="2">sucrose-phosphate synthase</fullName>
        <ecNumber evidence="2">2.4.1.14</ecNumber>
    </recommendedName>
</protein>
<dbReference type="InterPro" id="IPR036412">
    <property type="entry name" value="HAD-like_sf"/>
</dbReference>
<feature type="domain" description="Sucrose phosphatase-like" evidence="7">
    <location>
        <begin position="471"/>
        <end position="707"/>
    </location>
</feature>
<dbReference type="Pfam" id="PF05116">
    <property type="entry name" value="S6PP"/>
    <property type="match status" value="1"/>
</dbReference>
<evidence type="ECO:0000259" key="8">
    <source>
        <dbReference type="Pfam" id="PF13439"/>
    </source>
</evidence>
<keyword evidence="4" id="KW-0808">Transferase</keyword>
<dbReference type="Gene3D" id="3.40.50.2000">
    <property type="entry name" value="Glycogen Phosphorylase B"/>
    <property type="match status" value="2"/>
</dbReference>
<dbReference type="NCBIfam" id="TIGR01484">
    <property type="entry name" value="HAD-SF-IIB"/>
    <property type="match status" value="1"/>
</dbReference>
<dbReference type="NCBIfam" id="TIGR02472">
    <property type="entry name" value="sucr_P_syn_N"/>
    <property type="match status" value="1"/>
</dbReference>
<dbReference type="InterPro" id="IPR023214">
    <property type="entry name" value="HAD_sf"/>
</dbReference>
<evidence type="ECO:0000256" key="2">
    <source>
        <dbReference type="ARBA" id="ARBA00012536"/>
    </source>
</evidence>
<evidence type="ECO:0000256" key="4">
    <source>
        <dbReference type="ARBA" id="ARBA00022679"/>
    </source>
</evidence>
<keyword evidence="10" id="KW-1185">Reference proteome</keyword>
<dbReference type="InterPro" id="IPR012821">
    <property type="entry name" value="Sucrose_P_synth_Pase-like_dom"/>
</dbReference>
<comment type="catalytic activity">
    <reaction evidence="5">
        <text>beta-D-fructose 6-phosphate + UDP-alpha-D-glucose = sucrose 6(F)-phosphate + UDP + H(+)</text>
        <dbReference type="Rhea" id="RHEA:22172"/>
        <dbReference type="ChEBI" id="CHEBI:15378"/>
        <dbReference type="ChEBI" id="CHEBI:57634"/>
        <dbReference type="ChEBI" id="CHEBI:57723"/>
        <dbReference type="ChEBI" id="CHEBI:58223"/>
        <dbReference type="ChEBI" id="CHEBI:58885"/>
        <dbReference type="EC" id="2.4.1.14"/>
    </reaction>
</comment>
<dbReference type="PANTHER" id="PTHR46039:SF5">
    <property type="entry name" value="SUCROSE-PHOSPHATE SYNTHASE 3-RELATED"/>
    <property type="match status" value="1"/>
</dbReference>
<dbReference type="InterPro" id="IPR044161">
    <property type="entry name" value="SPS"/>
</dbReference>
<gene>
    <name evidence="9" type="ORF">DFQ59_10193</name>
</gene>
<dbReference type="SUPFAM" id="SSF56784">
    <property type="entry name" value="HAD-like"/>
    <property type="match status" value="1"/>
</dbReference>
<dbReference type="AlphaFoldDB" id="A0A369CI80"/>
<reference evidence="9 10" key="1">
    <citation type="submission" date="2018-07" db="EMBL/GenBank/DDBJ databases">
        <title>Genomic Encyclopedia of Type Strains, Phase IV (KMG-IV): sequencing the most valuable type-strain genomes for metagenomic binning, comparative biology and taxonomic classification.</title>
        <authorList>
            <person name="Goeker M."/>
        </authorList>
    </citation>
    <scope>NUCLEOTIDE SEQUENCE [LARGE SCALE GENOMIC DNA]</scope>
    <source>
        <strain evidence="9 10">DSM 26407</strain>
    </source>
</reference>
<dbReference type="NCBIfam" id="TIGR02471">
    <property type="entry name" value="sucr_syn_bact_C"/>
    <property type="match status" value="1"/>
</dbReference>
<dbReference type="InterPro" id="IPR028098">
    <property type="entry name" value="Glyco_trans_4-like_N"/>
</dbReference>
<dbReference type="SUPFAM" id="SSF53756">
    <property type="entry name" value="UDP-Glycosyltransferase/glycogen phosphorylase"/>
    <property type="match status" value="1"/>
</dbReference>
<feature type="domain" description="Glycosyl transferase family 1" evidence="6">
    <location>
        <begin position="254"/>
        <end position="425"/>
    </location>
</feature>
<dbReference type="Proteomes" id="UP000252707">
    <property type="component" value="Unassembled WGS sequence"/>
</dbReference>
<evidence type="ECO:0000259" key="6">
    <source>
        <dbReference type="Pfam" id="PF00534"/>
    </source>
</evidence>
<evidence type="ECO:0000313" key="10">
    <source>
        <dbReference type="Proteomes" id="UP000252707"/>
    </source>
</evidence>
<organism evidence="9 10">
    <name type="scientific">Thioalbus denitrificans</name>
    <dbReference type="NCBI Taxonomy" id="547122"/>
    <lineage>
        <taxon>Bacteria</taxon>
        <taxon>Pseudomonadati</taxon>
        <taxon>Pseudomonadota</taxon>
        <taxon>Gammaproteobacteria</taxon>
        <taxon>Chromatiales</taxon>
        <taxon>Ectothiorhodospiraceae</taxon>
        <taxon>Thioalbus</taxon>
    </lineage>
</organism>
<dbReference type="OrthoDB" id="7847955at2"/>
<dbReference type="InterPro" id="IPR006380">
    <property type="entry name" value="SPP-like_dom"/>
</dbReference>
<dbReference type="Gene3D" id="3.40.50.1000">
    <property type="entry name" value="HAD superfamily/HAD-like"/>
    <property type="match status" value="1"/>
</dbReference>
<dbReference type="CDD" id="cd03800">
    <property type="entry name" value="GT4_sucrose_synthase"/>
    <property type="match status" value="1"/>
</dbReference>
<dbReference type="EMBL" id="QPJY01000001">
    <property type="protein sequence ID" value="RCX32795.1"/>
    <property type="molecule type" value="Genomic_DNA"/>
</dbReference>
<keyword evidence="3" id="KW-0328">Glycosyltransferase</keyword>
<sequence>MSEPERGLYIVLVSLHGLIRGHDMELGRDADTGGQVLYVVELARALARHPQVERVDLLTRRVIDQKVSPDYAEPVEDLGEGARIVRIPFGPRRYLRKEVLWPHLDSFVDNALQHLRGVGRTPDLVHSHYADAGLAGARLAQLLGVPLVHTGHSLGREKRRRLLEKGLSEESVESQYNMSRRIEAEEIALGNASLVVVSTQQEVETQYSAYENYHPKRKRVIPPGVDLSRFHPPRRGEPDPPIAAELARFLRHPARPMILALSRPDERKNIATLVRAYGENAELRQAANLVVVAGNRDDITQMDTGARRVLRQLLLDIDRYDLYGRVAYPKHHKAADVPDLYRLAARRKGVFVNPALTEPFGLTLIEAAGCGLPLVATEDGGPRDIIANCRNGTLVNPLDADAIATALLKGLTDPRRWRQWSDNGIRGAHRHYTWESHVASYLKSVRRVLREGKPRRREPGRVKSRLPSIDRLLVCGLDNTLVGGDEGALRTLVERLRASGGRVGFGVATGRSTDAALKLLRQHDIPVPDVLISGVGSEIHYSGRQSQDPGWYRHIDYRWDPEALRAAMKKIPGLRPQPAREQSIHKISYLVDPAAWPGLTKVRAHLRRLDLHAKLIYSFDAFLDILPVRASKGLALRYLANKWGLPLERMLVAGDSGNDEEMLGGSVLGVVVANYSGELEHLRDDPRVYFAAGDHAAGILEAIDHYDFLGDVRLPDEEAEAS</sequence>
<dbReference type="EC" id="2.4.1.14" evidence="2"/>
<comment type="caution">
    <text evidence="9">The sequence shown here is derived from an EMBL/GenBank/DDBJ whole genome shotgun (WGS) entry which is preliminary data.</text>
</comment>
<dbReference type="GO" id="GO:0000287">
    <property type="term" value="F:magnesium ion binding"/>
    <property type="evidence" value="ECO:0007669"/>
    <property type="project" value="UniProtKB-ARBA"/>
</dbReference>
<proteinExistence type="inferred from homology"/>
<dbReference type="InterPro" id="IPR012822">
    <property type="entry name" value="SucroseP_synth_GlycoTrfase_dom"/>
</dbReference>
<dbReference type="Pfam" id="PF13439">
    <property type="entry name" value="Glyco_transf_4"/>
    <property type="match status" value="1"/>
</dbReference>
<dbReference type="RefSeq" id="WP_114277701.1">
    <property type="nucleotide sequence ID" value="NZ_QPJY01000001.1"/>
</dbReference>
<evidence type="ECO:0000259" key="7">
    <source>
        <dbReference type="Pfam" id="PF05116"/>
    </source>
</evidence>
<accession>A0A369CI80</accession>
<dbReference type="Gene3D" id="3.90.1070.10">
    <property type="match status" value="1"/>
</dbReference>
<dbReference type="Pfam" id="PF00534">
    <property type="entry name" value="Glycos_transf_1"/>
    <property type="match status" value="1"/>
</dbReference>
<dbReference type="GO" id="GO:0046524">
    <property type="term" value="F:sucrose-phosphate synthase activity"/>
    <property type="evidence" value="ECO:0007669"/>
    <property type="project" value="UniProtKB-EC"/>
</dbReference>
<dbReference type="GO" id="GO:0016791">
    <property type="term" value="F:phosphatase activity"/>
    <property type="evidence" value="ECO:0007669"/>
    <property type="project" value="UniProtKB-ARBA"/>
</dbReference>
<evidence type="ECO:0000256" key="1">
    <source>
        <dbReference type="ARBA" id="ARBA00006530"/>
    </source>
</evidence>
<evidence type="ECO:0000256" key="3">
    <source>
        <dbReference type="ARBA" id="ARBA00022676"/>
    </source>
</evidence>
<feature type="domain" description="Glycosyltransferase subfamily 4-like N-terminal" evidence="8">
    <location>
        <begin position="33"/>
        <end position="229"/>
    </location>
</feature>
<dbReference type="InterPro" id="IPR001296">
    <property type="entry name" value="Glyco_trans_1"/>
</dbReference>